<gene>
    <name evidence="4" type="ORF">MCSF7_00874</name>
</gene>
<evidence type="ECO:0000313" key="5">
    <source>
        <dbReference type="Proteomes" id="UP000004978"/>
    </source>
</evidence>
<proteinExistence type="predicted"/>
<dbReference type="PANTHER" id="PTHR43586:SF8">
    <property type="entry name" value="CYSTEINE DESULFURASE 1, CHLOROPLASTIC"/>
    <property type="match status" value="1"/>
</dbReference>
<keyword evidence="5" id="KW-1185">Reference proteome</keyword>
<organism evidence="4 5">
    <name type="scientific">Mycoplasmopsis columbina SF7</name>
    <dbReference type="NCBI Taxonomy" id="1037410"/>
    <lineage>
        <taxon>Bacteria</taxon>
        <taxon>Bacillati</taxon>
        <taxon>Mycoplasmatota</taxon>
        <taxon>Mycoplasmoidales</taxon>
        <taxon>Metamycoplasmataceae</taxon>
        <taxon>Mycoplasmopsis</taxon>
    </lineage>
</organism>
<keyword evidence="2" id="KW-0663">Pyridoxal phosphate</keyword>
<dbReference type="InterPro" id="IPR015421">
    <property type="entry name" value="PyrdxlP-dep_Trfase_major"/>
</dbReference>
<reference evidence="4 5" key="1">
    <citation type="journal article" date="2013" name="Genome Announc.">
        <title>Genome Sequence of Mycoplasma columbinum Strain SF7.</title>
        <authorList>
            <person name="Guo Z."/>
            <person name="Xu X."/>
            <person name="Zheng Q."/>
            <person name="Li T."/>
            <person name="Kuang S."/>
            <person name="Zhang Z."/>
            <person name="Chen Y."/>
            <person name="Lu X."/>
            <person name="Zhou R."/>
            <person name="Bi D."/>
            <person name="Jin H."/>
        </authorList>
    </citation>
    <scope>NUCLEOTIDE SEQUENCE [LARGE SCALE GENOMIC DNA]</scope>
    <source>
        <strain evidence="4 5">SF7</strain>
    </source>
</reference>
<sequence>MNKIREHFPLLEQIVYFDNSALTQKPLRAIQAEYDFYTKYAVSTRSSETKIGIKNAEVINNVRQKVRTLLQAKDEDKISFTSGTTDSLNKIALMVKHLINKDDEIILSIYNHSSNIGPWIRVAEEKGAKIIFTDQIIQNINKKTKIVALSQVSNSFEQKVNLEEVYKRVIENNAYLINDAAQAIISESVSFANCDAIAFSANKFYGPTGFGVLAFNHRLAQQVTPAFVGGGSVAKVDTNACLTIKNDLMSYEPGTPNLAAFHMFNASLDFFNEFLGYQKTQQHLRDLTNYLWDELAKIKNLTLYNSRNNHILLFNVKNIPAQDVAHYLATKNIYVRSGIFCAQYLKNIRDENAYVRVSLGIYNTKEECDYLVKTLKEGGDFLVI</sequence>
<dbReference type="Gene3D" id="3.90.1150.10">
    <property type="entry name" value="Aspartate Aminotransferase, domain 1"/>
    <property type="match status" value="1"/>
</dbReference>
<comment type="caution">
    <text evidence="4">The sequence shown here is derived from an EMBL/GenBank/DDBJ whole genome shotgun (WGS) entry which is preliminary data.</text>
</comment>
<dbReference type="PANTHER" id="PTHR43586">
    <property type="entry name" value="CYSTEINE DESULFURASE"/>
    <property type="match status" value="1"/>
</dbReference>
<evidence type="ECO:0000313" key="4">
    <source>
        <dbReference type="EMBL" id="EGV00314.1"/>
    </source>
</evidence>
<evidence type="ECO:0000259" key="3">
    <source>
        <dbReference type="Pfam" id="PF00266"/>
    </source>
</evidence>
<evidence type="ECO:0000256" key="2">
    <source>
        <dbReference type="ARBA" id="ARBA00022898"/>
    </source>
</evidence>
<name>F9UJW8_9BACT</name>
<dbReference type="InterPro" id="IPR000192">
    <property type="entry name" value="Aminotrans_V_dom"/>
</dbReference>
<feature type="domain" description="Aminotransferase class V" evidence="3">
    <location>
        <begin position="15"/>
        <end position="371"/>
    </location>
</feature>
<evidence type="ECO:0000256" key="1">
    <source>
        <dbReference type="ARBA" id="ARBA00001933"/>
    </source>
</evidence>
<dbReference type="SUPFAM" id="SSF53383">
    <property type="entry name" value="PLP-dependent transferases"/>
    <property type="match status" value="1"/>
</dbReference>
<accession>F9UJW8</accession>
<dbReference type="AlphaFoldDB" id="F9UJW8"/>
<dbReference type="InterPro" id="IPR015422">
    <property type="entry name" value="PyrdxlP-dep_Trfase_small"/>
</dbReference>
<dbReference type="InterPro" id="IPR015424">
    <property type="entry name" value="PyrdxlP-dep_Trfase"/>
</dbReference>
<dbReference type="RefSeq" id="WP_006608585.1">
    <property type="nucleotide sequence ID" value="NZ_AFXA01000009.1"/>
</dbReference>
<dbReference type="Pfam" id="PF00266">
    <property type="entry name" value="Aminotran_5"/>
    <property type="match status" value="1"/>
</dbReference>
<dbReference type="EMBL" id="AFXA01000009">
    <property type="protein sequence ID" value="EGV00314.1"/>
    <property type="molecule type" value="Genomic_DNA"/>
</dbReference>
<comment type="cofactor">
    <cofactor evidence="1">
        <name>pyridoxal 5'-phosphate</name>
        <dbReference type="ChEBI" id="CHEBI:597326"/>
    </cofactor>
</comment>
<protein>
    <submittedName>
        <fullName evidence="4">Nitrogen fixation protein nifs</fullName>
    </submittedName>
</protein>
<dbReference type="STRING" id="1037410.MCSF7_00874"/>
<dbReference type="Gene3D" id="3.40.640.10">
    <property type="entry name" value="Type I PLP-dependent aspartate aminotransferase-like (Major domain)"/>
    <property type="match status" value="1"/>
</dbReference>
<dbReference type="Proteomes" id="UP000004978">
    <property type="component" value="Unassembled WGS sequence"/>
</dbReference>
<dbReference type="eggNOG" id="COG0520">
    <property type="taxonomic scope" value="Bacteria"/>
</dbReference>